<gene>
    <name evidence="8" type="ORF">OMED0930_LOCUS689</name>
</gene>
<dbReference type="InterPro" id="IPR020057">
    <property type="entry name" value="Ribosomal_bL25_b-dom"/>
</dbReference>
<dbReference type="InterPro" id="IPR020930">
    <property type="entry name" value="Ribosomal_uL5_bac-type"/>
</dbReference>
<feature type="compositionally biased region" description="Low complexity" evidence="5">
    <location>
        <begin position="12"/>
        <end position="24"/>
    </location>
</feature>
<dbReference type="CDD" id="cd00495">
    <property type="entry name" value="Ribosomal_L25_TL5_CTC"/>
    <property type="match status" value="1"/>
</dbReference>
<dbReference type="EMBL" id="HBFO01000953">
    <property type="protein sequence ID" value="CAD8809596.1"/>
    <property type="molecule type" value="Transcribed_RNA"/>
</dbReference>
<dbReference type="InterPro" id="IPR029751">
    <property type="entry name" value="Ribosomal_L25_dom"/>
</dbReference>
<keyword evidence="4" id="KW-0687">Ribonucleoprotein</keyword>
<sequence length="233" mass="25279">MTMTMRAITAYAASSSASASSSTSQVEDEDDSTKLRALPRVAGRAERVKLRKQGRVPGVIFAPGQEDKQLVSVCQKEISAAVRKHSLAGVQCTVFNLEVQAQDEDGNAEGEKLNVRVLPKQVFMHVTDRSVENVCFLAVEPETKVRVKVPVITQGEDVCPGAKKGGFVQLLRKDIMVTARSDQIPKSFLMDVSTLDVGKVIKIADLQVPEGVQITEAKMDLPMIRIGGKTRSA</sequence>
<dbReference type="InterPro" id="IPR020056">
    <property type="entry name" value="Rbsml_bL25/Gln-tRNA_synth_N"/>
</dbReference>
<evidence type="ECO:0000256" key="3">
    <source>
        <dbReference type="ARBA" id="ARBA00022980"/>
    </source>
</evidence>
<evidence type="ECO:0000259" key="7">
    <source>
        <dbReference type="Pfam" id="PF14693"/>
    </source>
</evidence>
<accession>A0A6T5YRI4</accession>
<evidence type="ECO:0000259" key="6">
    <source>
        <dbReference type="Pfam" id="PF01386"/>
    </source>
</evidence>
<feature type="region of interest" description="Disordered" evidence="5">
    <location>
        <begin position="12"/>
        <end position="34"/>
    </location>
</feature>
<dbReference type="GO" id="GO:0022625">
    <property type="term" value="C:cytosolic large ribosomal subunit"/>
    <property type="evidence" value="ECO:0007669"/>
    <property type="project" value="TreeGrafter"/>
</dbReference>
<keyword evidence="1" id="KW-0699">rRNA-binding</keyword>
<name>A0A6T5YRI4_9CHLO</name>
<evidence type="ECO:0000313" key="8">
    <source>
        <dbReference type="EMBL" id="CAD8809596.1"/>
    </source>
</evidence>
<feature type="domain" description="Large ribosomal subunit protein bL25 beta" evidence="7">
    <location>
        <begin position="144"/>
        <end position="221"/>
    </location>
</feature>
<reference evidence="8" key="1">
    <citation type="submission" date="2021-01" db="EMBL/GenBank/DDBJ databases">
        <authorList>
            <person name="Corre E."/>
            <person name="Pelletier E."/>
            <person name="Niang G."/>
            <person name="Scheremetjew M."/>
            <person name="Finn R."/>
            <person name="Kale V."/>
            <person name="Holt S."/>
            <person name="Cochrane G."/>
            <person name="Meng A."/>
            <person name="Brown T."/>
            <person name="Cohen L."/>
        </authorList>
    </citation>
    <scope>NUCLEOTIDE SEQUENCE</scope>
    <source>
        <strain evidence="8">Clade-D-RCC1621</strain>
    </source>
</reference>
<dbReference type="Gene3D" id="2.170.120.20">
    <property type="entry name" value="Ribosomal protein L25, beta domain"/>
    <property type="match status" value="1"/>
</dbReference>
<dbReference type="Gene3D" id="2.40.240.10">
    <property type="entry name" value="Ribosomal Protein L25, Chain P"/>
    <property type="match status" value="1"/>
</dbReference>
<protein>
    <submittedName>
        <fullName evidence="8">Uncharacterized protein</fullName>
    </submittedName>
</protein>
<dbReference type="Pfam" id="PF01386">
    <property type="entry name" value="Ribosomal_L25p"/>
    <property type="match status" value="1"/>
</dbReference>
<dbReference type="InterPro" id="IPR001021">
    <property type="entry name" value="Ribosomal_bL25_long"/>
</dbReference>
<dbReference type="GO" id="GO:0003735">
    <property type="term" value="F:structural constituent of ribosome"/>
    <property type="evidence" value="ECO:0007669"/>
    <property type="project" value="InterPro"/>
</dbReference>
<feature type="domain" description="Large ribosomal subunit protein bL25 L25" evidence="6">
    <location>
        <begin position="36"/>
        <end position="136"/>
    </location>
</feature>
<dbReference type="NCBIfam" id="TIGR00731">
    <property type="entry name" value="bL25_bact_ctc"/>
    <property type="match status" value="1"/>
</dbReference>
<organism evidence="8">
    <name type="scientific">Ostreococcus mediterraneus</name>
    <dbReference type="NCBI Taxonomy" id="1486918"/>
    <lineage>
        <taxon>Eukaryota</taxon>
        <taxon>Viridiplantae</taxon>
        <taxon>Chlorophyta</taxon>
        <taxon>Mamiellophyceae</taxon>
        <taxon>Mamiellales</taxon>
        <taxon>Bathycoccaceae</taxon>
        <taxon>Ostreococcus</taxon>
    </lineage>
</organism>
<dbReference type="Pfam" id="PF14693">
    <property type="entry name" value="Ribosomal_TL5_C"/>
    <property type="match status" value="1"/>
</dbReference>
<evidence type="ECO:0000256" key="4">
    <source>
        <dbReference type="ARBA" id="ARBA00023274"/>
    </source>
</evidence>
<dbReference type="InterPro" id="IPR037121">
    <property type="entry name" value="Ribosomal_bL25_C"/>
</dbReference>
<evidence type="ECO:0000256" key="2">
    <source>
        <dbReference type="ARBA" id="ARBA00022884"/>
    </source>
</evidence>
<dbReference type="InterPro" id="IPR011035">
    <property type="entry name" value="Ribosomal_bL25/Gln-tRNA_synth"/>
</dbReference>
<dbReference type="GO" id="GO:0006412">
    <property type="term" value="P:translation"/>
    <property type="evidence" value="ECO:0007669"/>
    <property type="project" value="InterPro"/>
</dbReference>
<evidence type="ECO:0000256" key="5">
    <source>
        <dbReference type="SAM" id="MobiDB-lite"/>
    </source>
</evidence>
<evidence type="ECO:0000256" key="1">
    <source>
        <dbReference type="ARBA" id="ARBA00022730"/>
    </source>
</evidence>
<keyword evidence="3" id="KW-0689">Ribosomal protein</keyword>
<dbReference type="GO" id="GO:0008097">
    <property type="term" value="F:5S rRNA binding"/>
    <property type="evidence" value="ECO:0007669"/>
    <property type="project" value="InterPro"/>
</dbReference>
<dbReference type="PANTHER" id="PTHR33284">
    <property type="entry name" value="RIBOSOMAL PROTEIN L25/GLN-TRNA SYNTHETASE, ANTI-CODON-BINDING DOMAIN-CONTAINING PROTEIN"/>
    <property type="match status" value="1"/>
</dbReference>
<dbReference type="AlphaFoldDB" id="A0A6T5YRI4"/>
<dbReference type="PANTHER" id="PTHR33284:SF1">
    <property type="entry name" value="RIBOSOMAL PROTEIN L25_GLN-TRNA SYNTHETASE, ANTI-CODON-BINDING DOMAIN-CONTAINING PROTEIN"/>
    <property type="match status" value="1"/>
</dbReference>
<dbReference type="SUPFAM" id="SSF50715">
    <property type="entry name" value="Ribosomal protein L25-like"/>
    <property type="match status" value="1"/>
</dbReference>
<proteinExistence type="inferred from homology"/>
<keyword evidence="2" id="KW-0694">RNA-binding</keyword>
<dbReference type="HAMAP" id="MF_01334">
    <property type="entry name" value="Ribosomal_bL25_CTC"/>
    <property type="match status" value="1"/>
</dbReference>